<dbReference type="Proteomes" id="UP001185092">
    <property type="component" value="Unassembled WGS sequence"/>
</dbReference>
<comment type="caution">
    <text evidence="1">The sequence shown here is derived from an EMBL/GenBank/DDBJ whole genome shotgun (WGS) entry which is preliminary data.</text>
</comment>
<accession>A0AAE3XPZ3</accession>
<gene>
    <name evidence="1" type="ORF">HNQ88_002957</name>
</gene>
<dbReference type="AlphaFoldDB" id="A0AAE3XPZ3"/>
<organism evidence="1 2">
    <name type="scientific">Aureibacter tunicatorum</name>
    <dbReference type="NCBI Taxonomy" id="866807"/>
    <lineage>
        <taxon>Bacteria</taxon>
        <taxon>Pseudomonadati</taxon>
        <taxon>Bacteroidota</taxon>
        <taxon>Cytophagia</taxon>
        <taxon>Cytophagales</taxon>
        <taxon>Persicobacteraceae</taxon>
        <taxon>Aureibacter</taxon>
    </lineage>
</organism>
<dbReference type="InterPro" id="IPR046239">
    <property type="entry name" value="DUF6272"/>
</dbReference>
<dbReference type="Pfam" id="PF19788">
    <property type="entry name" value="DUF6272"/>
    <property type="match status" value="1"/>
</dbReference>
<sequence>MIENTVQNFDMRSQHFLSCSGNVNENSLDDIINEIDESISSESVDRKFGKKIFRISVELLQNIFQHTDYNLLDDSNKNYYFNIIKTGDQSFEIKSKNLVSKSEAERLSKKLEIANKLDVNQLNEAYRLKLNFGKFEGSGGAGLGILDILRKSSQKINFQFEEYDQACLFLVLRVKVN</sequence>
<reference evidence="1" key="1">
    <citation type="submission" date="2023-07" db="EMBL/GenBank/DDBJ databases">
        <title>Genomic Encyclopedia of Type Strains, Phase IV (KMG-IV): sequencing the most valuable type-strain genomes for metagenomic binning, comparative biology and taxonomic classification.</title>
        <authorList>
            <person name="Goeker M."/>
        </authorList>
    </citation>
    <scope>NUCLEOTIDE SEQUENCE</scope>
    <source>
        <strain evidence="1">DSM 26174</strain>
    </source>
</reference>
<name>A0AAE3XPZ3_9BACT</name>
<evidence type="ECO:0000313" key="2">
    <source>
        <dbReference type="Proteomes" id="UP001185092"/>
    </source>
</evidence>
<protein>
    <submittedName>
        <fullName evidence="1">Uncharacterized protein</fullName>
    </submittedName>
</protein>
<dbReference type="RefSeq" id="WP_309939717.1">
    <property type="nucleotide sequence ID" value="NZ_AP025305.1"/>
</dbReference>
<proteinExistence type="predicted"/>
<dbReference type="EMBL" id="JAVDQD010000003">
    <property type="protein sequence ID" value="MDR6239909.1"/>
    <property type="molecule type" value="Genomic_DNA"/>
</dbReference>
<keyword evidence="2" id="KW-1185">Reference proteome</keyword>
<dbReference type="NCBIfam" id="NF038262">
    <property type="entry name" value="SiaB_fam_kinase"/>
    <property type="match status" value="1"/>
</dbReference>
<evidence type="ECO:0000313" key="1">
    <source>
        <dbReference type="EMBL" id="MDR6239909.1"/>
    </source>
</evidence>